<organism evidence="3 4">
    <name type="scientific">Natronomonas salsuginis</name>
    <dbReference type="NCBI Taxonomy" id="2217661"/>
    <lineage>
        <taxon>Archaea</taxon>
        <taxon>Methanobacteriati</taxon>
        <taxon>Methanobacteriota</taxon>
        <taxon>Stenosarchaea group</taxon>
        <taxon>Halobacteria</taxon>
        <taxon>Halobacteriales</taxon>
        <taxon>Natronomonadaceae</taxon>
        <taxon>Natronomonas</taxon>
    </lineage>
</organism>
<proteinExistence type="predicted"/>
<reference evidence="3 4" key="1">
    <citation type="submission" date="2019-04" db="EMBL/GenBank/DDBJ databases">
        <title>Natronomonas sp. F20-122 a newhaloarchaeon isolated from a saline saltern of Isla Bacuta, Huelva, Spain.</title>
        <authorList>
            <person name="Duran-Viseras A."/>
            <person name="Sanchez-Porro C."/>
            <person name="Ventosa A."/>
        </authorList>
    </citation>
    <scope>NUCLEOTIDE SEQUENCE [LARGE SCALE GENOMIC DNA]</scope>
    <source>
        <strain evidence="3 4">F20-122</strain>
    </source>
</reference>
<comment type="caution">
    <text evidence="3">The sequence shown here is derived from an EMBL/GenBank/DDBJ whole genome shotgun (WGS) entry which is preliminary data.</text>
</comment>
<dbReference type="Proteomes" id="UP000308037">
    <property type="component" value="Unassembled WGS sequence"/>
</dbReference>
<dbReference type="Pfam" id="PF25912">
    <property type="entry name" value="DUF7964"/>
    <property type="match status" value="1"/>
</dbReference>
<evidence type="ECO:0000313" key="3">
    <source>
        <dbReference type="EMBL" id="TKR25262.1"/>
    </source>
</evidence>
<evidence type="ECO:0000313" key="4">
    <source>
        <dbReference type="Proteomes" id="UP000308037"/>
    </source>
</evidence>
<sequence length="110" mass="12181">MEQPKPAEGWPDRPLSEDEAADRLGENGRAVWVMDADSAVRSATVPPDAPEDPVVDLVVETDEAFEMYSYSRGRWMDYGTQRKDDDEAPSMAGTLASYRVLVGESDLDLD</sequence>
<dbReference type="AlphaFoldDB" id="A0A4U5J872"/>
<dbReference type="EMBL" id="QKNX01000004">
    <property type="protein sequence ID" value="TKR25262.1"/>
    <property type="molecule type" value="Genomic_DNA"/>
</dbReference>
<feature type="compositionally biased region" description="Basic and acidic residues" evidence="1">
    <location>
        <begin position="10"/>
        <end position="26"/>
    </location>
</feature>
<feature type="domain" description="DUF7964" evidence="2">
    <location>
        <begin position="11"/>
        <end position="91"/>
    </location>
</feature>
<dbReference type="InterPro" id="IPR058270">
    <property type="entry name" value="DUF7964"/>
</dbReference>
<gene>
    <name evidence="3" type="ORF">DM868_10880</name>
</gene>
<dbReference type="OrthoDB" id="296880at2157"/>
<evidence type="ECO:0000256" key="1">
    <source>
        <dbReference type="SAM" id="MobiDB-lite"/>
    </source>
</evidence>
<protein>
    <recommendedName>
        <fullName evidence="2">DUF7964 domain-containing protein</fullName>
    </recommendedName>
</protein>
<evidence type="ECO:0000259" key="2">
    <source>
        <dbReference type="Pfam" id="PF25912"/>
    </source>
</evidence>
<dbReference type="RefSeq" id="WP_137276901.1">
    <property type="nucleotide sequence ID" value="NZ_QKNX01000004.1"/>
</dbReference>
<accession>A0A4U5J872</accession>
<feature type="region of interest" description="Disordered" evidence="1">
    <location>
        <begin position="1"/>
        <end position="27"/>
    </location>
</feature>
<keyword evidence="4" id="KW-1185">Reference proteome</keyword>
<name>A0A4U5J872_9EURY</name>